<reference evidence="3" key="1">
    <citation type="submission" date="2021-02" db="EMBL/GenBank/DDBJ databases">
        <authorList>
            <person name="Nowell W R."/>
        </authorList>
    </citation>
    <scope>NUCLEOTIDE SEQUENCE</scope>
</reference>
<name>A0A818E8N4_9BILA</name>
<feature type="domain" description="N-acetylmuramoyl-L-alanine amidase" evidence="2">
    <location>
        <begin position="97"/>
        <end position="241"/>
    </location>
</feature>
<evidence type="ECO:0000259" key="2">
    <source>
        <dbReference type="SMART" id="SM00644"/>
    </source>
</evidence>
<protein>
    <recommendedName>
        <fullName evidence="2">N-acetylmuramoyl-L-alanine amidase domain-containing protein</fullName>
    </recommendedName>
</protein>
<feature type="chain" id="PRO_5032664236" description="N-acetylmuramoyl-L-alanine amidase domain-containing protein" evidence="1">
    <location>
        <begin position="26"/>
        <end position="252"/>
    </location>
</feature>
<gene>
    <name evidence="3" type="ORF">KIK155_LOCUS12544</name>
</gene>
<dbReference type="EMBL" id="CAJNYV010002057">
    <property type="protein sequence ID" value="CAF3453285.1"/>
    <property type="molecule type" value="Genomic_DNA"/>
</dbReference>
<dbReference type="Pfam" id="PF01510">
    <property type="entry name" value="Amidase_2"/>
    <property type="match status" value="1"/>
</dbReference>
<dbReference type="Proteomes" id="UP000663865">
    <property type="component" value="Unassembled WGS sequence"/>
</dbReference>
<evidence type="ECO:0000313" key="4">
    <source>
        <dbReference type="Proteomes" id="UP000663865"/>
    </source>
</evidence>
<dbReference type="SUPFAM" id="SSF55846">
    <property type="entry name" value="N-acetylmuramoyl-L-alanine amidase-like"/>
    <property type="match status" value="1"/>
</dbReference>
<dbReference type="SMART" id="SM00644">
    <property type="entry name" value="Ami_2"/>
    <property type="match status" value="1"/>
</dbReference>
<dbReference type="GO" id="GO:0008745">
    <property type="term" value="F:N-acetylmuramoyl-L-alanine amidase activity"/>
    <property type="evidence" value="ECO:0007669"/>
    <property type="project" value="InterPro"/>
</dbReference>
<comment type="caution">
    <text evidence="3">The sequence shown here is derived from an EMBL/GenBank/DDBJ whole genome shotgun (WGS) entry which is preliminary data.</text>
</comment>
<accession>A0A818E8N4</accession>
<sequence length="252" mass="25755">MPNIALLTSIVCLTIIHLRIASVAGCWSANACIDRNVCISKGGTPQTGLCPGAANIQCCTCTTCKDAAACSASSGAPPAGLADILRGAGLNVVEVAGWKTRGHGVMASVKGIVVHHTAGPKTGDYPSLGVVRDGTSSLAGPLAQLGLGRSGTWFVIAAGRCYHAGSTIDDSIYGNSNAIGIEAEGAGLPATDSGHAHWPEVQYQSYVKGVKALQKAYGVASTRVLGHKEAAVPKGRKIDPNFSMAEFRTKLG</sequence>
<dbReference type="InterPro" id="IPR036505">
    <property type="entry name" value="Amidase/PGRP_sf"/>
</dbReference>
<proteinExistence type="predicted"/>
<dbReference type="AlphaFoldDB" id="A0A818E8N4"/>
<dbReference type="GO" id="GO:0009253">
    <property type="term" value="P:peptidoglycan catabolic process"/>
    <property type="evidence" value="ECO:0007669"/>
    <property type="project" value="InterPro"/>
</dbReference>
<dbReference type="CDD" id="cd06583">
    <property type="entry name" value="PGRP"/>
    <property type="match status" value="1"/>
</dbReference>
<dbReference type="Gene3D" id="3.40.80.10">
    <property type="entry name" value="Peptidoglycan recognition protein-like"/>
    <property type="match status" value="1"/>
</dbReference>
<feature type="signal peptide" evidence="1">
    <location>
        <begin position="1"/>
        <end position="25"/>
    </location>
</feature>
<keyword evidence="1" id="KW-0732">Signal</keyword>
<evidence type="ECO:0000313" key="3">
    <source>
        <dbReference type="EMBL" id="CAF3453285.1"/>
    </source>
</evidence>
<evidence type="ECO:0000256" key="1">
    <source>
        <dbReference type="SAM" id="SignalP"/>
    </source>
</evidence>
<dbReference type="InterPro" id="IPR002502">
    <property type="entry name" value="Amidase_domain"/>
</dbReference>
<organism evidence="3 4">
    <name type="scientific">Rotaria socialis</name>
    <dbReference type="NCBI Taxonomy" id="392032"/>
    <lineage>
        <taxon>Eukaryota</taxon>
        <taxon>Metazoa</taxon>
        <taxon>Spiralia</taxon>
        <taxon>Gnathifera</taxon>
        <taxon>Rotifera</taxon>
        <taxon>Eurotatoria</taxon>
        <taxon>Bdelloidea</taxon>
        <taxon>Philodinida</taxon>
        <taxon>Philodinidae</taxon>
        <taxon>Rotaria</taxon>
    </lineage>
</organism>